<reference evidence="2 3" key="1">
    <citation type="submission" date="2024-04" db="EMBL/GenBank/DDBJ databases">
        <title>Genome sequencing and assembly of rice foliar adapted Chryseobacterium endophyticum OsEnb-ALM-A6.</title>
        <authorList>
            <person name="Kumar S."/>
            <person name="Javed M."/>
            <person name="Chouhan V."/>
            <person name="Charishma K."/>
            <person name="Patel A."/>
            <person name="Kumar M."/>
            <person name="Sahu K.P."/>
            <person name="Kumar A."/>
        </authorList>
    </citation>
    <scope>NUCLEOTIDE SEQUENCE [LARGE SCALE GENOMIC DNA]</scope>
    <source>
        <strain evidence="2 3">OsEnb-ALM-A6</strain>
    </source>
</reference>
<organism evidence="2 3">
    <name type="scientific">Chryseobacterium endophyticum</name>
    <dbReference type="NCBI Taxonomy" id="1854762"/>
    <lineage>
        <taxon>Bacteria</taxon>
        <taxon>Pseudomonadati</taxon>
        <taxon>Bacteroidota</taxon>
        <taxon>Flavobacteriia</taxon>
        <taxon>Flavobacteriales</taxon>
        <taxon>Weeksellaceae</taxon>
        <taxon>Chryseobacterium group</taxon>
        <taxon>Chryseobacterium</taxon>
    </lineage>
</organism>
<keyword evidence="3" id="KW-1185">Reference proteome</keyword>
<evidence type="ECO:0000313" key="3">
    <source>
        <dbReference type="Proteomes" id="UP001463665"/>
    </source>
</evidence>
<dbReference type="RefSeq" id="WP_294241159.1">
    <property type="nucleotide sequence ID" value="NZ_CP154834.1"/>
</dbReference>
<name>A0AAU6WU30_9FLAO</name>
<protein>
    <recommendedName>
        <fullName evidence="4">Copper resistance protein NlpE</fullName>
    </recommendedName>
</protein>
<evidence type="ECO:0000256" key="1">
    <source>
        <dbReference type="SAM" id="SignalP"/>
    </source>
</evidence>
<dbReference type="EMBL" id="CP154834">
    <property type="protein sequence ID" value="XAO76230.1"/>
    <property type="molecule type" value="Genomic_DNA"/>
</dbReference>
<gene>
    <name evidence="2" type="ORF">AAFP95_10875</name>
</gene>
<evidence type="ECO:0000313" key="2">
    <source>
        <dbReference type="EMBL" id="XAO76230.1"/>
    </source>
</evidence>
<sequence length="166" mass="18396">MKKFSSLSAILCLMSLLFSCSKESKSAPQPAGTEKTTEKLTSEISLPKLKGDYCFVKAENKDTTSVHLSISATGQIKGEMRWQPWEKDGAVGTLSGKLISENEMDLLYDYTIEGSQQTETKIMKIENDKLYLKNGELTDPKNDGHLVYKNPSKAAYSEVLDKTSCP</sequence>
<dbReference type="Proteomes" id="UP001463665">
    <property type="component" value="Chromosome"/>
</dbReference>
<dbReference type="AlphaFoldDB" id="A0AAU6WU30"/>
<dbReference type="PROSITE" id="PS51257">
    <property type="entry name" value="PROKAR_LIPOPROTEIN"/>
    <property type="match status" value="1"/>
</dbReference>
<feature type="signal peptide" evidence="1">
    <location>
        <begin position="1"/>
        <end position="24"/>
    </location>
</feature>
<feature type="chain" id="PRO_5043873556" description="Copper resistance protein NlpE" evidence="1">
    <location>
        <begin position="25"/>
        <end position="166"/>
    </location>
</feature>
<accession>A0AAU6WU30</accession>
<keyword evidence="1" id="KW-0732">Signal</keyword>
<evidence type="ECO:0008006" key="4">
    <source>
        <dbReference type="Google" id="ProtNLM"/>
    </source>
</evidence>
<proteinExistence type="predicted"/>